<sequence length="99" mass="11033">MRELSTDARVIAQSVFGFGGKSMLRAGGSGSENVLTNRSLAAINELIEAGYVQSRPYNDYGRIEYQGTEKLYQIPKLTFAEMETHGRFSLTRPTQEVEP</sequence>
<name>A0A643F187_9HYPH</name>
<comment type="caution">
    <text evidence="1">The sequence shown here is derived from an EMBL/GenBank/DDBJ whole genome shotgun (WGS) entry which is preliminary data.</text>
</comment>
<reference evidence="1" key="1">
    <citation type="submission" date="2019-09" db="EMBL/GenBank/DDBJ databases">
        <title>Draft genome sequences of 48 bacterial type strains from the CCUG.</title>
        <authorList>
            <person name="Tunovic T."/>
            <person name="Pineiro-Iglesias B."/>
            <person name="Unosson C."/>
            <person name="Inganas E."/>
            <person name="Ohlen M."/>
            <person name="Cardew S."/>
            <person name="Jensie-Markopoulos S."/>
            <person name="Salva-Serra F."/>
            <person name="Jaen-Luchoro D."/>
            <person name="Karlsson R."/>
            <person name="Svensson-Stadler L."/>
            <person name="Chun J."/>
            <person name="Moore E."/>
        </authorList>
    </citation>
    <scope>NUCLEOTIDE SEQUENCE</scope>
    <source>
        <strain evidence="1">CCUG 50899</strain>
    </source>
</reference>
<gene>
    <name evidence="1" type="ORF">F7Q93_10975</name>
</gene>
<evidence type="ECO:0000313" key="1">
    <source>
        <dbReference type="EMBL" id="KAB0571241.1"/>
    </source>
</evidence>
<dbReference type="EMBL" id="VZPE01000004">
    <property type="protein sequence ID" value="KAB0571241.1"/>
    <property type="molecule type" value="Genomic_DNA"/>
</dbReference>
<accession>A0A643F187</accession>
<dbReference type="RefSeq" id="WP_128094335.1">
    <property type="nucleotide sequence ID" value="NZ_JBHEEN010000004.1"/>
</dbReference>
<proteinExistence type="predicted"/>
<organism evidence="1">
    <name type="scientific">Brucella pituitosa</name>
    <dbReference type="NCBI Taxonomy" id="571256"/>
    <lineage>
        <taxon>Bacteria</taxon>
        <taxon>Pseudomonadati</taxon>
        <taxon>Pseudomonadota</taxon>
        <taxon>Alphaproteobacteria</taxon>
        <taxon>Hyphomicrobiales</taxon>
        <taxon>Brucellaceae</taxon>
        <taxon>Brucella/Ochrobactrum group</taxon>
        <taxon>Brucella</taxon>
    </lineage>
</organism>
<protein>
    <submittedName>
        <fullName evidence="1">Uncharacterized protein</fullName>
    </submittedName>
</protein>
<dbReference type="AlphaFoldDB" id="A0A643F187"/>